<reference evidence="13 15" key="1">
    <citation type="submission" date="2017-09" db="EMBL/GenBank/DDBJ databases">
        <authorList>
            <person name="Thomas P."/>
            <person name="Seyboldt C."/>
        </authorList>
    </citation>
    <scope>NUCLEOTIDE SEQUENCE [LARGE SCALE GENOMIC DNA]</scope>
    <source>
        <strain evidence="13 15">DSM 7534</strain>
    </source>
</reference>
<dbReference type="CDD" id="cd01335">
    <property type="entry name" value="Radical_SAM"/>
    <property type="match status" value="1"/>
</dbReference>
<dbReference type="RefSeq" id="WP_066674786.1">
    <property type="nucleotide sequence ID" value="NZ_CABMIZ010000006.1"/>
</dbReference>
<evidence type="ECO:0000256" key="2">
    <source>
        <dbReference type="ARBA" id="ARBA00003852"/>
    </source>
</evidence>
<dbReference type="EMBL" id="CP099799">
    <property type="protein sequence ID" value="USS01037.1"/>
    <property type="molecule type" value="Genomic_DNA"/>
</dbReference>
<dbReference type="NCBIfam" id="TIGR02491">
    <property type="entry name" value="NrdG"/>
    <property type="match status" value="1"/>
</dbReference>
<dbReference type="EC" id="1.97.1.-" evidence="12"/>
<dbReference type="PANTHER" id="PTHR30352:SF2">
    <property type="entry name" value="ANAEROBIC RIBONUCLEOSIDE-TRIPHOSPHATE REDUCTASE-ACTIVATING PROTEIN"/>
    <property type="match status" value="1"/>
</dbReference>
<gene>
    <name evidence="13" type="primary">nrdG</name>
    <name evidence="13" type="ORF">CP523_08385</name>
    <name evidence="14" type="ORF">NH397_00720</name>
</gene>
<dbReference type="InterPro" id="IPR034457">
    <property type="entry name" value="Organic_radical-activating"/>
</dbReference>
<dbReference type="KEGG" id="csep:CP523_08385"/>
<dbReference type="PROSITE" id="PS01087">
    <property type="entry name" value="RADICAL_ACTIVATING"/>
    <property type="match status" value="1"/>
</dbReference>
<evidence type="ECO:0000256" key="10">
    <source>
        <dbReference type="ARBA" id="ARBA00023014"/>
    </source>
</evidence>
<dbReference type="SFLD" id="SFLDG01066">
    <property type="entry name" value="organic_radical-activating_enz"/>
    <property type="match status" value="1"/>
</dbReference>
<dbReference type="InterPro" id="IPR012837">
    <property type="entry name" value="NrdG"/>
</dbReference>
<evidence type="ECO:0000256" key="7">
    <source>
        <dbReference type="ARBA" id="ARBA00022723"/>
    </source>
</evidence>
<evidence type="ECO:0000256" key="3">
    <source>
        <dbReference type="ARBA" id="ARBA00009777"/>
    </source>
</evidence>
<dbReference type="SFLD" id="SFLDF00299">
    <property type="entry name" value="anaerobic_ribonucleoside-triph"/>
    <property type="match status" value="1"/>
</dbReference>
<evidence type="ECO:0000256" key="5">
    <source>
        <dbReference type="ARBA" id="ARBA00022485"/>
    </source>
</evidence>
<accession>A0A9N7JLP3</accession>
<dbReference type="SUPFAM" id="SSF102114">
    <property type="entry name" value="Radical SAM enzymes"/>
    <property type="match status" value="1"/>
</dbReference>
<dbReference type="AlphaFoldDB" id="A0A9N7JLP3"/>
<dbReference type="Proteomes" id="UP001055437">
    <property type="component" value="Chromosome"/>
</dbReference>
<dbReference type="OrthoDB" id="9782387at2"/>
<dbReference type="InterPro" id="IPR013785">
    <property type="entry name" value="Aldolase_TIM"/>
</dbReference>
<protein>
    <recommendedName>
        <fullName evidence="4 12">Anaerobic ribonucleoside-triphosphate reductase-activating protein</fullName>
        <ecNumber evidence="12">1.97.1.-</ecNumber>
    </recommendedName>
</protein>
<reference evidence="14" key="2">
    <citation type="submission" date="2022-06" db="EMBL/GenBank/DDBJ databases">
        <authorList>
            <person name="Holder M.E."/>
            <person name="Ajami N.J."/>
            <person name="Petrosino J.F."/>
        </authorList>
    </citation>
    <scope>NUCLEOTIDE SEQUENCE</scope>
    <source>
        <strain evidence="14">RMA 8861</strain>
    </source>
</reference>
<evidence type="ECO:0000256" key="8">
    <source>
        <dbReference type="ARBA" id="ARBA00023002"/>
    </source>
</evidence>
<dbReference type="GO" id="GO:0043365">
    <property type="term" value="F:[formate-C-acetyltransferase]-activating enzyme activity"/>
    <property type="evidence" value="ECO:0007669"/>
    <property type="project" value="InterPro"/>
</dbReference>
<dbReference type="SFLD" id="SFLDS00029">
    <property type="entry name" value="Radical_SAM"/>
    <property type="match status" value="1"/>
</dbReference>
<comment type="catalytic activity">
    <reaction evidence="11">
        <text>glycyl-[protein] + reduced [flavodoxin] + S-adenosyl-L-methionine = glycin-2-yl radical-[protein] + semiquinone [flavodoxin] + 5'-deoxyadenosine + L-methionine + H(+)</text>
        <dbReference type="Rhea" id="RHEA:61976"/>
        <dbReference type="Rhea" id="RHEA-COMP:10622"/>
        <dbReference type="Rhea" id="RHEA-COMP:14480"/>
        <dbReference type="Rhea" id="RHEA-COMP:15993"/>
        <dbReference type="Rhea" id="RHEA-COMP:15994"/>
        <dbReference type="ChEBI" id="CHEBI:15378"/>
        <dbReference type="ChEBI" id="CHEBI:17319"/>
        <dbReference type="ChEBI" id="CHEBI:29947"/>
        <dbReference type="ChEBI" id="CHEBI:32722"/>
        <dbReference type="ChEBI" id="CHEBI:57618"/>
        <dbReference type="ChEBI" id="CHEBI:57844"/>
        <dbReference type="ChEBI" id="CHEBI:59789"/>
        <dbReference type="ChEBI" id="CHEBI:140311"/>
    </reaction>
</comment>
<comment type="similarity">
    <text evidence="3 12">Belongs to the organic radical-activating enzymes family.</text>
</comment>
<evidence type="ECO:0000313" key="14">
    <source>
        <dbReference type="EMBL" id="USS01037.1"/>
    </source>
</evidence>
<evidence type="ECO:0000256" key="6">
    <source>
        <dbReference type="ARBA" id="ARBA00022691"/>
    </source>
</evidence>
<dbReference type="Gene3D" id="3.20.20.70">
    <property type="entry name" value="Aldolase class I"/>
    <property type="match status" value="1"/>
</dbReference>
<evidence type="ECO:0000256" key="4">
    <source>
        <dbReference type="ARBA" id="ARBA00014281"/>
    </source>
</evidence>
<organism evidence="13 15">
    <name type="scientific">Clostridium septicum</name>
    <dbReference type="NCBI Taxonomy" id="1504"/>
    <lineage>
        <taxon>Bacteria</taxon>
        <taxon>Bacillati</taxon>
        <taxon>Bacillota</taxon>
        <taxon>Clostridia</taxon>
        <taxon>Eubacteriales</taxon>
        <taxon>Clostridiaceae</taxon>
        <taxon>Clostridium</taxon>
    </lineage>
</organism>
<name>A0A9N7JLP3_CLOSE</name>
<evidence type="ECO:0000256" key="1">
    <source>
        <dbReference type="ARBA" id="ARBA00001966"/>
    </source>
</evidence>
<dbReference type="EMBL" id="CP023671">
    <property type="protein sequence ID" value="AYE34444.1"/>
    <property type="molecule type" value="Genomic_DNA"/>
</dbReference>
<evidence type="ECO:0000313" key="16">
    <source>
        <dbReference type="Proteomes" id="UP001055437"/>
    </source>
</evidence>
<comment type="cofactor">
    <cofactor evidence="1">
        <name>[4Fe-4S] cluster</name>
        <dbReference type="ChEBI" id="CHEBI:49883"/>
    </cofactor>
</comment>
<evidence type="ECO:0000313" key="15">
    <source>
        <dbReference type="Proteomes" id="UP000280586"/>
    </source>
</evidence>
<keyword evidence="7" id="KW-0479">Metal-binding</keyword>
<keyword evidence="5" id="KW-0004">4Fe-4S</keyword>
<evidence type="ECO:0000256" key="11">
    <source>
        <dbReference type="ARBA" id="ARBA00047365"/>
    </source>
</evidence>
<evidence type="ECO:0000256" key="9">
    <source>
        <dbReference type="ARBA" id="ARBA00023004"/>
    </source>
</evidence>
<dbReference type="GO" id="GO:0046872">
    <property type="term" value="F:metal ion binding"/>
    <property type="evidence" value="ECO:0007669"/>
    <property type="project" value="UniProtKB-KW"/>
</dbReference>
<dbReference type="GO" id="GO:0051539">
    <property type="term" value="F:4 iron, 4 sulfur cluster binding"/>
    <property type="evidence" value="ECO:0007669"/>
    <property type="project" value="UniProtKB-KW"/>
</dbReference>
<keyword evidence="6" id="KW-0949">S-adenosyl-L-methionine</keyword>
<evidence type="ECO:0000313" key="13">
    <source>
        <dbReference type="EMBL" id="AYE34444.1"/>
    </source>
</evidence>
<keyword evidence="10" id="KW-0411">Iron-sulfur</keyword>
<dbReference type="SFLD" id="SFLDG01063">
    <property type="entry name" value="activating_enzymes__group_1"/>
    <property type="match status" value="1"/>
</dbReference>
<dbReference type="PANTHER" id="PTHR30352">
    <property type="entry name" value="PYRUVATE FORMATE-LYASE-ACTIVATING ENZYME"/>
    <property type="match status" value="1"/>
</dbReference>
<dbReference type="GeneID" id="303560690"/>
<sequence>MKKTIRLSGIAYESLVNGPGMRRVFFSQGCKHNCNGCFNPDTHDFFAGEDRDMDELIKDVLDNPILKGVTFSGGDPFERAEEFAYMAREFKKHNLNIWSYTGYTFEYILRNIDEIPGWRDLLECIDVLVDGKFEKNKMQDNLRYRGSTNQRIIDVKESLKNGVVKILDL</sequence>
<keyword evidence="8 12" id="KW-0560">Oxidoreductase</keyword>
<keyword evidence="16" id="KW-1185">Reference proteome</keyword>
<dbReference type="Proteomes" id="UP000280586">
    <property type="component" value="Chromosome"/>
</dbReference>
<keyword evidence="9" id="KW-0408">Iron</keyword>
<proteinExistence type="inferred from homology"/>
<dbReference type="InterPro" id="IPR007197">
    <property type="entry name" value="rSAM"/>
</dbReference>
<evidence type="ECO:0000256" key="12">
    <source>
        <dbReference type="PIRNR" id="PIRNR000368"/>
    </source>
</evidence>
<comment type="function">
    <text evidence="2 12">Activation of anaerobic ribonucleoside-triphosphate reductase under anaerobic conditions by generation of an organic free radical, using S-adenosylmethionine and reduced flavodoxin as cosubstrates to produce 5'-deoxy-adenosine.</text>
</comment>
<dbReference type="InterPro" id="IPR058240">
    <property type="entry name" value="rSAM_sf"/>
</dbReference>
<dbReference type="InterPro" id="IPR001989">
    <property type="entry name" value="Radical_activat_CS"/>
</dbReference>
<dbReference type="Pfam" id="PF13353">
    <property type="entry name" value="Fer4_12"/>
    <property type="match status" value="1"/>
</dbReference>
<dbReference type="PIRSF" id="PIRSF000368">
    <property type="entry name" value="NrdG"/>
    <property type="match status" value="1"/>
</dbReference>
<dbReference type="GO" id="GO:0004748">
    <property type="term" value="F:ribonucleoside-diphosphate reductase activity, thioredoxin disulfide as acceptor"/>
    <property type="evidence" value="ECO:0007669"/>
    <property type="project" value="TreeGrafter"/>
</dbReference>